<dbReference type="Pfam" id="PF04117">
    <property type="entry name" value="Mpv17_PMP22"/>
    <property type="match status" value="1"/>
</dbReference>
<dbReference type="STRING" id="1262450.S3D035"/>
<reference evidence="8 9" key="1">
    <citation type="journal article" date="2013" name="BMC Genomics">
        <title>The genome and transcriptome of the pine saprophyte Ophiostoma piceae, and a comparison with the bark beetle-associated pine pathogen Grosmannia clavigera.</title>
        <authorList>
            <person name="Haridas S."/>
            <person name="Wang Y."/>
            <person name="Lim L."/>
            <person name="Massoumi Alamouti S."/>
            <person name="Jackman S."/>
            <person name="Docking R."/>
            <person name="Robertson G."/>
            <person name="Birol I."/>
            <person name="Bohlmann J."/>
            <person name="Breuil C."/>
        </authorList>
    </citation>
    <scope>NUCLEOTIDE SEQUENCE [LARGE SCALE GENOMIC DNA]</scope>
    <source>
        <strain evidence="8 9">UAMH 11346</strain>
    </source>
</reference>
<organism evidence="8 9">
    <name type="scientific">Ophiostoma piceae (strain UAMH 11346)</name>
    <name type="common">Sap stain fungus</name>
    <dbReference type="NCBI Taxonomy" id="1262450"/>
    <lineage>
        <taxon>Eukaryota</taxon>
        <taxon>Fungi</taxon>
        <taxon>Dikarya</taxon>
        <taxon>Ascomycota</taxon>
        <taxon>Pezizomycotina</taxon>
        <taxon>Sordariomycetes</taxon>
        <taxon>Sordariomycetidae</taxon>
        <taxon>Ophiostomatales</taxon>
        <taxon>Ophiostomataceae</taxon>
        <taxon>Ophiostoma</taxon>
    </lineage>
</organism>
<keyword evidence="4" id="KW-1133">Transmembrane helix</keyword>
<accession>S3D035</accession>
<protein>
    <submittedName>
        <fullName evidence="8">Mpv17 pmp22 family protein</fullName>
    </submittedName>
</protein>
<evidence type="ECO:0000313" key="9">
    <source>
        <dbReference type="Proteomes" id="UP000016923"/>
    </source>
</evidence>
<gene>
    <name evidence="8" type="ORF">F503_02718</name>
</gene>
<feature type="region of interest" description="Disordered" evidence="7">
    <location>
        <begin position="1"/>
        <end position="84"/>
    </location>
</feature>
<dbReference type="OMA" id="SRWTSIT"/>
<dbReference type="eggNOG" id="KOG1944">
    <property type="taxonomic scope" value="Eukaryota"/>
</dbReference>
<sequence length="307" mass="33612">MNALSRVFWRPGPSPATASSASRNLSQLIAKPFRFGKQPQSQPQPRSTQIRHDSTKTPGQAKLPSQPQPAKPSPPKEDPIPSSSNVAPLPIWERLGPFTWAAHSYGRAQRRRPYVTQLCSSLVIAFCADASVQRMNHGPYDPKRTTRSLIIGGISSIPSYNWFLWLAQNFNYSSRILSLLTKVAVNQVFFTPIFNTYFFGMQAMLAGEGLRASWNRVCQTVPTSVVNSLKVWPAVTAINFTFIPLEYRSIFAGVFAVGWQTYLMFLNRKAEDAKAAASGSAVVPIQAGVTEVSASPAAALALAPSKP</sequence>
<dbReference type="OrthoDB" id="430207at2759"/>
<dbReference type="AlphaFoldDB" id="S3D035"/>
<evidence type="ECO:0000256" key="7">
    <source>
        <dbReference type="SAM" id="MobiDB-lite"/>
    </source>
</evidence>
<evidence type="ECO:0000256" key="2">
    <source>
        <dbReference type="ARBA" id="ARBA00006824"/>
    </source>
</evidence>
<keyword evidence="5" id="KW-0472">Membrane</keyword>
<evidence type="ECO:0000256" key="6">
    <source>
        <dbReference type="RuleBase" id="RU363053"/>
    </source>
</evidence>
<dbReference type="GO" id="GO:0005739">
    <property type="term" value="C:mitochondrion"/>
    <property type="evidence" value="ECO:0007669"/>
    <property type="project" value="TreeGrafter"/>
</dbReference>
<evidence type="ECO:0000256" key="3">
    <source>
        <dbReference type="ARBA" id="ARBA00022692"/>
    </source>
</evidence>
<dbReference type="InterPro" id="IPR007248">
    <property type="entry name" value="Mpv17_PMP22"/>
</dbReference>
<dbReference type="PANTHER" id="PTHR11266">
    <property type="entry name" value="PEROXISOMAL MEMBRANE PROTEIN 2, PXMP2 MPV17"/>
    <property type="match status" value="1"/>
</dbReference>
<keyword evidence="3" id="KW-0812">Transmembrane</keyword>
<comment type="subcellular location">
    <subcellularLocation>
        <location evidence="1">Membrane</location>
        <topology evidence="1">Multi-pass membrane protein</topology>
    </subcellularLocation>
</comment>
<evidence type="ECO:0000256" key="1">
    <source>
        <dbReference type="ARBA" id="ARBA00004141"/>
    </source>
</evidence>
<dbReference type="VEuPathDB" id="FungiDB:F503_02718"/>
<evidence type="ECO:0000256" key="4">
    <source>
        <dbReference type="ARBA" id="ARBA00022989"/>
    </source>
</evidence>
<dbReference type="EMBL" id="KE148153">
    <property type="protein sequence ID" value="EPE06590.1"/>
    <property type="molecule type" value="Genomic_DNA"/>
</dbReference>
<evidence type="ECO:0000313" key="8">
    <source>
        <dbReference type="EMBL" id="EPE06590.1"/>
    </source>
</evidence>
<dbReference type="Proteomes" id="UP000016923">
    <property type="component" value="Unassembled WGS sequence"/>
</dbReference>
<evidence type="ECO:0000256" key="5">
    <source>
        <dbReference type="ARBA" id="ARBA00023136"/>
    </source>
</evidence>
<comment type="similarity">
    <text evidence="2 6">Belongs to the peroxisomal membrane protein PXMP2/4 family.</text>
</comment>
<dbReference type="HOGENOM" id="CLU_049109_10_0_1"/>
<proteinExistence type="inferred from homology"/>
<dbReference type="GO" id="GO:0016020">
    <property type="term" value="C:membrane"/>
    <property type="evidence" value="ECO:0007669"/>
    <property type="project" value="UniProtKB-SubCell"/>
</dbReference>
<keyword evidence="9" id="KW-1185">Reference proteome</keyword>
<dbReference type="PANTHER" id="PTHR11266:SF113">
    <property type="entry name" value="MEMBRANE PROTEIN, MPV17_PMP22 FAMILY, PUTATIVE (AFU_ORTHOLOGUE AFUA_1G13840)-RELATED"/>
    <property type="match status" value="1"/>
</dbReference>
<name>S3D035_OPHP1</name>